<keyword evidence="4" id="KW-0472">Membrane</keyword>
<dbReference type="Pfam" id="PF07980">
    <property type="entry name" value="SusD_RagB"/>
    <property type="match status" value="1"/>
</dbReference>
<protein>
    <submittedName>
        <fullName evidence="9">RagB/SusD family nutrient uptake outer membrane protein</fullName>
    </submittedName>
</protein>
<feature type="domain" description="RagB/SusD" evidence="7">
    <location>
        <begin position="310"/>
        <end position="568"/>
    </location>
</feature>
<dbReference type="InterPro" id="IPR011990">
    <property type="entry name" value="TPR-like_helical_dom_sf"/>
</dbReference>
<feature type="signal peptide" evidence="6">
    <location>
        <begin position="1"/>
        <end position="20"/>
    </location>
</feature>
<evidence type="ECO:0000259" key="8">
    <source>
        <dbReference type="Pfam" id="PF14322"/>
    </source>
</evidence>
<evidence type="ECO:0000313" key="10">
    <source>
        <dbReference type="Proteomes" id="UP000278351"/>
    </source>
</evidence>
<evidence type="ECO:0000256" key="4">
    <source>
        <dbReference type="ARBA" id="ARBA00023136"/>
    </source>
</evidence>
<dbReference type="EMBL" id="RPDH01000002">
    <property type="protein sequence ID" value="RPE09532.1"/>
    <property type="molecule type" value="Genomic_DNA"/>
</dbReference>
<keyword evidence="10" id="KW-1185">Reference proteome</keyword>
<evidence type="ECO:0000256" key="1">
    <source>
        <dbReference type="ARBA" id="ARBA00004442"/>
    </source>
</evidence>
<accession>A0A3N4PLH4</accession>
<dbReference type="AlphaFoldDB" id="A0A3N4PLH4"/>
<sequence>MSKTMSIIKRSFVLAGIVLAAHGCTLDVTPTDKYTEETIFKNPENMELYVAGLYAEFQTFKFGQFPIGYSNATDALTDIEKYTSSTSGNGTVNILAMDASRVNAAGPQLNYWSSGYARIRRINEFLSGLYKYAKLSDDAKAMYEAEARFVRGYTYFWLVKLHGSVVLMPGLEDYKEKNRQRSSEEDCWKYIAADFAYAAEKLPVTQPATRTGRATKGAAYGMLARTWLYAASIAEYDKKAYNQDPLTGVAAASAATYYQNAAAAAGEVIKLAGEGIYGLEAKFADIFLKRDTKEAIFKLDFVAPQFTHQYDFGFTPPGDIPGQGMVYGVPTAELVNEFEMADGSKFSWSNAAQAAEPYKNREPRFYASVLYNGASWKGRTIDSKAGTGIENFTEYGISSEPKRTVTGYYIKKMLDSTNINFVQNKSIQSWLELRYAEILLIAAEARAKSNNIGGAQEALNTLRKARYLPENAPGDVAGLMKAIEHERMVELAFEGHRYWDLRRWRKAHTVLNGVRFTGHKITPQGAGFKYEVVPADNANRQFTPALYYIPIPQDEIQRNTAITQIQGW</sequence>
<gene>
    <name evidence="9" type="ORF">EGT74_21320</name>
</gene>
<feature type="chain" id="PRO_5018113645" evidence="6">
    <location>
        <begin position="21"/>
        <end position="568"/>
    </location>
</feature>
<comment type="similarity">
    <text evidence="2">Belongs to the SusD family.</text>
</comment>
<keyword evidence="3 6" id="KW-0732">Signal</keyword>
<proteinExistence type="inferred from homology"/>
<name>A0A3N4PLH4_9BACT</name>
<dbReference type="Gene3D" id="1.25.40.390">
    <property type="match status" value="1"/>
</dbReference>
<evidence type="ECO:0000256" key="5">
    <source>
        <dbReference type="ARBA" id="ARBA00023237"/>
    </source>
</evidence>
<evidence type="ECO:0000256" key="2">
    <source>
        <dbReference type="ARBA" id="ARBA00006275"/>
    </source>
</evidence>
<dbReference type="Proteomes" id="UP000278351">
    <property type="component" value="Unassembled WGS sequence"/>
</dbReference>
<evidence type="ECO:0000256" key="3">
    <source>
        <dbReference type="ARBA" id="ARBA00022729"/>
    </source>
</evidence>
<comment type="caution">
    <text evidence="9">The sequence shown here is derived from an EMBL/GenBank/DDBJ whole genome shotgun (WGS) entry which is preliminary data.</text>
</comment>
<reference evidence="9 10" key="1">
    <citation type="submission" date="2018-11" db="EMBL/GenBank/DDBJ databases">
        <title>Chitinophaga lutea sp.nov., isolate from arsenic contaminated soil.</title>
        <authorList>
            <person name="Zong Y."/>
        </authorList>
    </citation>
    <scope>NUCLEOTIDE SEQUENCE [LARGE SCALE GENOMIC DNA]</scope>
    <source>
        <strain evidence="9 10">ZY74</strain>
    </source>
</reference>
<dbReference type="SUPFAM" id="SSF48452">
    <property type="entry name" value="TPR-like"/>
    <property type="match status" value="1"/>
</dbReference>
<feature type="domain" description="SusD-like N-terminal" evidence="8">
    <location>
        <begin position="40"/>
        <end position="228"/>
    </location>
</feature>
<dbReference type="InterPro" id="IPR012944">
    <property type="entry name" value="SusD_RagB_dom"/>
</dbReference>
<evidence type="ECO:0000313" key="9">
    <source>
        <dbReference type="EMBL" id="RPE09532.1"/>
    </source>
</evidence>
<dbReference type="InterPro" id="IPR033985">
    <property type="entry name" value="SusD-like_N"/>
</dbReference>
<comment type="subcellular location">
    <subcellularLocation>
        <location evidence="1">Cell outer membrane</location>
    </subcellularLocation>
</comment>
<dbReference type="Pfam" id="PF14322">
    <property type="entry name" value="SusD-like_3"/>
    <property type="match status" value="1"/>
</dbReference>
<keyword evidence="5" id="KW-0998">Cell outer membrane</keyword>
<evidence type="ECO:0000259" key="7">
    <source>
        <dbReference type="Pfam" id="PF07980"/>
    </source>
</evidence>
<dbReference type="GO" id="GO:0009279">
    <property type="term" value="C:cell outer membrane"/>
    <property type="evidence" value="ECO:0007669"/>
    <property type="project" value="UniProtKB-SubCell"/>
</dbReference>
<evidence type="ECO:0000256" key="6">
    <source>
        <dbReference type="SAM" id="SignalP"/>
    </source>
</evidence>
<organism evidence="9 10">
    <name type="scientific">Chitinophaga lutea</name>
    <dbReference type="NCBI Taxonomy" id="2488634"/>
    <lineage>
        <taxon>Bacteria</taxon>
        <taxon>Pseudomonadati</taxon>
        <taxon>Bacteroidota</taxon>
        <taxon>Chitinophagia</taxon>
        <taxon>Chitinophagales</taxon>
        <taxon>Chitinophagaceae</taxon>
        <taxon>Chitinophaga</taxon>
    </lineage>
</organism>